<evidence type="ECO:0000313" key="2">
    <source>
        <dbReference type="Proteomes" id="UP000069940"/>
    </source>
</evidence>
<evidence type="ECO:0000313" key="1">
    <source>
        <dbReference type="EnsemblMetazoa" id="AALFPA23_020152.P29682"/>
    </source>
</evidence>
<reference evidence="2" key="1">
    <citation type="journal article" date="2015" name="Proc. Natl. Acad. Sci. U.S.A.">
        <title>Genome sequence of the Asian Tiger mosquito, Aedes albopictus, reveals insights into its biology, genetics, and evolution.</title>
        <authorList>
            <person name="Chen X.G."/>
            <person name="Jiang X."/>
            <person name="Gu J."/>
            <person name="Xu M."/>
            <person name="Wu Y."/>
            <person name="Deng Y."/>
            <person name="Zhang C."/>
            <person name="Bonizzoni M."/>
            <person name="Dermauw W."/>
            <person name="Vontas J."/>
            <person name="Armbruster P."/>
            <person name="Huang X."/>
            <person name="Yang Y."/>
            <person name="Zhang H."/>
            <person name="He W."/>
            <person name="Peng H."/>
            <person name="Liu Y."/>
            <person name="Wu K."/>
            <person name="Chen J."/>
            <person name="Lirakis M."/>
            <person name="Topalis P."/>
            <person name="Van Leeuwen T."/>
            <person name="Hall A.B."/>
            <person name="Jiang X."/>
            <person name="Thorpe C."/>
            <person name="Mueller R.L."/>
            <person name="Sun C."/>
            <person name="Waterhouse R.M."/>
            <person name="Yan G."/>
            <person name="Tu Z.J."/>
            <person name="Fang X."/>
            <person name="James A.A."/>
        </authorList>
    </citation>
    <scope>NUCLEOTIDE SEQUENCE [LARGE SCALE GENOMIC DNA]</scope>
    <source>
        <strain evidence="2">Foshan</strain>
    </source>
</reference>
<protein>
    <recommendedName>
        <fullName evidence="3">C2H2-type domain-containing protein</fullName>
    </recommendedName>
</protein>
<dbReference type="EnsemblMetazoa" id="AALFPA23_020152.R29681">
    <property type="protein sequence ID" value="AALFPA23_020152.P29681"/>
    <property type="gene ID" value="AALFPA23_020152"/>
</dbReference>
<evidence type="ECO:0008006" key="3">
    <source>
        <dbReference type="Google" id="ProtNLM"/>
    </source>
</evidence>
<dbReference type="RefSeq" id="XP_062712866.1">
    <property type="nucleotide sequence ID" value="XM_062856882.1"/>
</dbReference>
<dbReference type="GeneID" id="109431829"/>
<proteinExistence type="predicted"/>
<name>A0ABM1ZNB9_AEDAL</name>
<organism evidence="1 2">
    <name type="scientific">Aedes albopictus</name>
    <name type="common">Asian tiger mosquito</name>
    <name type="synonym">Stegomyia albopicta</name>
    <dbReference type="NCBI Taxonomy" id="7160"/>
    <lineage>
        <taxon>Eukaryota</taxon>
        <taxon>Metazoa</taxon>
        <taxon>Ecdysozoa</taxon>
        <taxon>Arthropoda</taxon>
        <taxon>Hexapoda</taxon>
        <taxon>Insecta</taxon>
        <taxon>Pterygota</taxon>
        <taxon>Neoptera</taxon>
        <taxon>Endopterygota</taxon>
        <taxon>Diptera</taxon>
        <taxon>Nematocera</taxon>
        <taxon>Culicoidea</taxon>
        <taxon>Culicidae</taxon>
        <taxon>Culicinae</taxon>
        <taxon>Aedini</taxon>
        <taxon>Aedes</taxon>
        <taxon>Stegomyia</taxon>
    </lineage>
</organism>
<sequence length="411" mass="46308">MLLFSGIHPNNNPLHIGFRCPSPKCAVVSGNLDELKTHLKKHKLTTSGSHPTYLKCCCGSIQRSLKTLKVHVLKHHPDDFTSANDVPSELEPMDVEEVTEPEDNKLCTKNRFFYGERPTKEELVQAAAESVSKLRSDLALTEAKVKFFMDFCNELLEAYQRFSVGVVADFLSSEELLHNETSKTLLDDLEVSNVFQDVGNPRANLSYLSGKVGRAVPEPVEIELGVRKITETVKYRPVTKGRRKIVQPICKTTTVKDRLHYIPIRQTLSLIFANPEARETLKNENRSSDGIMRGFKDGSLFSKLDFCQKHPFGVRISLHVDDVEYCNPLGSRRGKHKLTVITFKVQNFDPRINSGLDKVYVALMVPSKCVKKYGFEKVLKPLLQDLMALESESGVEINPLIPNPAFRRGIV</sequence>
<dbReference type="EnsemblMetazoa" id="AALFPA23_020152.R29682">
    <property type="protein sequence ID" value="AALFPA23_020152.P29682"/>
    <property type="gene ID" value="AALFPA23_020152"/>
</dbReference>
<dbReference type="RefSeq" id="XP_062712865.1">
    <property type="nucleotide sequence ID" value="XM_062856881.1"/>
</dbReference>
<dbReference type="Proteomes" id="UP000069940">
    <property type="component" value="Unassembled WGS sequence"/>
</dbReference>
<keyword evidence="2" id="KW-1185">Reference proteome</keyword>
<accession>A0ABM1ZNB9</accession>
<reference evidence="1" key="2">
    <citation type="submission" date="2025-05" db="UniProtKB">
        <authorList>
            <consortium name="EnsemblMetazoa"/>
        </authorList>
    </citation>
    <scope>IDENTIFICATION</scope>
    <source>
        <strain evidence="1">Foshan</strain>
    </source>
</reference>